<organism evidence="7 8">
    <name type="scientific">Hibiscus syriacus</name>
    <name type="common">Rose of Sharon</name>
    <dbReference type="NCBI Taxonomy" id="106335"/>
    <lineage>
        <taxon>Eukaryota</taxon>
        <taxon>Viridiplantae</taxon>
        <taxon>Streptophyta</taxon>
        <taxon>Embryophyta</taxon>
        <taxon>Tracheophyta</taxon>
        <taxon>Spermatophyta</taxon>
        <taxon>Magnoliopsida</taxon>
        <taxon>eudicotyledons</taxon>
        <taxon>Gunneridae</taxon>
        <taxon>Pentapetalae</taxon>
        <taxon>rosids</taxon>
        <taxon>malvids</taxon>
        <taxon>Malvales</taxon>
        <taxon>Malvaceae</taxon>
        <taxon>Malvoideae</taxon>
        <taxon>Hibiscus</taxon>
    </lineage>
</organism>
<evidence type="ECO:0000313" key="8">
    <source>
        <dbReference type="Proteomes" id="UP000436088"/>
    </source>
</evidence>
<evidence type="ECO:0000256" key="1">
    <source>
        <dbReference type="PROSITE-ProRule" id="PRU00176"/>
    </source>
</evidence>
<dbReference type="SUPFAM" id="SSF53098">
    <property type="entry name" value="Ribonuclease H-like"/>
    <property type="match status" value="1"/>
</dbReference>
<dbReference type="CDD" id="cd01650">
    <property type="entry name" value="RT_nLTR_like"/>
    <property type="match status" value="1"/>
</dbReference>
<keyword evidence="1" id="KW-0694">RNA-binding</keyword>
<feature type="region of interest" description="Disordered" evidence="3">
    <location>
        <begin position="1"/>
        <end position="33"/>
    </location>
</feature>
<sequence>MAVEASPSVPPITKNDLYPSPSPSGSKSQKVPVHKIVRTDSSDPAGRLHAYLYNNTQKHLEKDSMLTAVRSSVRQRRNLKGTAYLTSIQELINEIDSKCHSGLLDIVRECTYVGMADDVFALLQHNTQLILANVGPVVRVFIPKETRNPKYKFSTFAFVHFGNEESLKRAIYKLNGSLMDGRRITVGVARFKDARMRSAGQNSSLEMTLKQVSVDTSRSKEKVDINRSFRDERSYKDALLSNRLKSNVSDQREMACECFNRRKGIKNMWEMHIPSESTSWVKRSLTGIVKHSFELELVQKSLVNEGLEVQIARWGYVWNSCVVTFKSDEEMLDAWSTKKDELLFWFDRLAPLLNDDGIPMAFCLIELSGVPLLCWQNTFLERLAGRWGMVEDIHEDTKNREDLSTAKILIRVASPYDVPEVLTLGAYGRSYTMKIKRGSVLEYNSDFSSKASVGGSHEFQIGEKFAGEEANRGVCQKVWKVLNIQKNTADKRDGKSINCEVSDCQDLGRNNLGDYAGLGCRVFNFSADGSEAQSVESRQPGSTDFKIIPAGPVIKLDSFGRMDQNQFIVQSVNMEEANNGGIPQSSLMLHSGEGVLTAATKMIDSNAHAGKMISRGRSLHQSNSSLTTRSEPLERRRTVSYKRVYSRSRERRHWPLTAEEEALDKLKGKDLVLNSVLPVSPVADFNMDGCVESTEERHVANSSLGNTCERWFSGGDDSDFNSTALIRRAKRLLIREALDQASISTVSSPAFSILFEEALATWEVKTKMEKIQRQFLRRSGLNTLQGFSESPAVGSSGGLLSCWDEGMFEVENHVINRRFIATFGKFRTSQLRCGFINVYGPSVEEEKACFFEELAGFICGQSIPLCVGGDFNVYLSEEEKIGRAQNRNSIRIFSHFIQQTGLIDLPLHGGRFTYQDIPTFVRLDMFLVDVRFLEAFLETIQYLLPKAISDHNAIFLENGGVSWGKKPFRLFSYLMDEEGFQNLVGSVVQNCKSKHNRAGIFSILKSTKLAIKEWAGNRDQYPAVEIAELERNIHLVEENFQQMHDYNGCEKAAELRNMRTKLWKLYKIKEQIWFQKSRSKWVQAGDRNTRFFHACASVRRKRNFLSVLNISGEVIKDLAIIKATVKDHFFGIYNSKSTLEVEDLKLNFSRIYGEQSVFLEREFTEEEIWETLQSCDSNKAPGPDGLNMGFFKRFWSILKVDILKFFHNFYKGKDWEHGVNHTFITLIPKVSNIGGLDDFRPISLVGGLYKILSKCFSRRLRNCITGLISPTQFAFIPGCQILDCSLIANEGVDFWRKKGLKGCVFKVDFRKAYDTVDWSILFTVMEKMGFGFKWRSWIRQCVTTTSISVLINGIPSQEFPMARGLRQGCSLSPMLFNLVGELLNLLLSKAVSEGLFSGLQFGRNETAFNLSHLQFADDLIVFCGASKNQILNVKRFLRVFELISGLQLNLKKSILFDVNTAAEEVEEWASSIGCAVGNFPSEYLGLPLGASRNSSSLWDPVVLQFNKKLAGWKSNTLSLAGRLVLIKSVLCSLPTYYLSLFKIPSSVNSKLNSIMSKFLWGGGTDKNKIHWASWSNVCKSKEEGGLGVLNIINMNRALLGKWSWRFANERNVVWRRLICSKYNLDPYSLLFNSKIPAQSSWIWSSVVNSHFKEDSFGSKFRSMCRIQVGCGQFIHFWQDKWAMDCPLKVSFPRLFALSSNQSGKLIDFGEFSSLGWIWNIRLRRNLADWEFEQWTNLMTIISNFFLPKDASDALIWKGKGDGVYSVNSCLKICSSVSQANSFWKKILWKGLVPPRIETFMWQVVLQKLPVRTELAKRGVSDIVDLSCPLLLEYQFGLSWKCAKLSSSLGRSKFRFYYLELYFGCCYVNCLETKFADSVISLDSLISDPSLGDSCFPPNKSIVSTIPWSLPPKGFVKLNVDAATSSDWKSSGIVGILRDEEGLLLGSFKTASGPGPPILMELKAVKEGLNFFHSVRGGIKGRLIIESDCKMVVDWIKDGSCCPVFYASIVREVAVKLKEVEGVIRWVARTANIEADGLAKSGMKLLLSAVSTCHEVLKELMYQQALRRFAHFNAIQLSEPAPLHELIMLALKEEDLDLESNENDDLKEKIAEMNTQLLKQKAEMLEEYFCIFIDSDGNLSRLPVLLDQYTPEMDHVPEFVLCLGNDVCSTALELVSSTAGVVLLLVVVDWEEEKTCFQSLAAALGNFYAMHPPLLPNPSGKGLEFYRKRKHGKSPQDGENSSSHVGGAIAVEDEFEHELLSEAETAWAQREWSIQHVLFPSMRLFLKPPNPMAANGTFVRVASLEKLYKIFERC</sequence>
<dbReference type="CDD" id="cd06222">
    <property type="entry name" value="RNase_H_like"/>
    <property type="match status" value="1"/>
</dbReference>
<dbReference type="InterPro" id="IPR012677">
    <property type="entry name" value="Nucleotide-bd_a/b_plait_sf"/>
</dbReference>
<dbReference type="SUPFAM" id="SSF56672">
    <property type="entry name" value="DNA/RNA polymerases"/>
    <property type="match status" value="1"/>
</dbReference>
<dbReference type="SUPFAM" id="SSF56219">
    <property type="entry name" value="DNase I-like"/>
    <property type="match status" value="1"/>
</dbReference>
<dbReference type="SMART" id="SM00360">
    <property type="entry name" value="RRM"/>
    <property type="match status" value="1"/>
</dbReference>
<dbReference type="InterPro" id="IPR035979">
    <property type="entry name" value="RBD_domain_sf"/>
</dbReference>
<evidence type="ECO:0000259" key="5">
    <source>
        <dbReference type="PROSITE" id="PS50878"/>
    </source>
</evidence>
<comment type="caution">
    <text evidence="7">The sequence shown here is derived from an EMBL/GenBank/DDBJ whole genome shotgun (WGS) entry which is preliminary data.</text>
</comment>
<dbReference type="Gene3D" id="3.30.70.330">
    <property type="match status" value="1"/>
</dbReference>
<dbReference type="InterPro" id="IPR044730">
    <property type="entry name" value="RNase_H-like_dom_plant"/>
</dbReference>
<dbReference type="Proteomes" id="UP000436088">
    <property type="component" value="Unassembled WGS sequence"/>
</dbReference>
<evidence type="ECO:0000256" key="2">
    <source>
        <dbReference type="SAM" id="Coils"/>
    </source>
</evidence>
<evidence type="ECO:0000259" key="4">
    <source>
        <dbReference type="PROSITE" id="PS50102"/>
    </source>
</evidence>
<dbReference type="PANTHER" id="PTHR33116">
    <property type="entry name" value="REVERSE TRANSCRIPTASE ZINC-BINDING DOMAIN-CONTAINING PROTEIN-RELATED-RELATED"/>
    <property type="match status" value="1"/>
</dbReference>
<dbReference type="EMBL" id="VEPZ02001118">
    <property type="protein sequence ID" value="KAE8693500.1"/>
    <property type="molecule type" value="Genomic_DNA"/>
</dbReference>
<evidence type="ECO:0000256" key="3">
    <source>
        <dbReference type="SAM" id="MobiDB-lite"/>
    </source>
</evidence>
<dbReference type="InterPro" id="IPR026960">
    <property type="entry name" value="RVT-Znf"/>
</dbReference>
<feature type="coiled-coil region" evidence="2">
    <location>
        <begin position="2088"/>
        <end position="2122"/>
    </location>
</feature>
<dbReference type="Gene3D" id="3.60.10.10">
    <property type="entry name" value="Endonuclease/exonuclease/phosphatase"/>
    <property type="match status" value="1"/>
</dbReference>
<dbReference type="InterPro" id="IPR000477">
    <property type="entry name" value="RT_dom"/>
</dbReference>
<dbReference type="Gene3D" id="3.30.420.10">
    <property type="entry name" value="Ribonuclease H-like superfamily/Ribonuclease H"/>
    <property type="match status" value="1"/>
</dbReference>
<protein>
    <submittedName>
        <fullName evidence="7">DNA mismatch repair protein MLH1</fullName>
    </submittedName>
</protein>
<dbReference type="GO" id="GO:0003723">
    <property type="term" value="F:RNA binding"/>
    <property type="evidence" value="ECO:0007669"/>
    <property type="project" value="UniProtKB-UniRule"/>
</dbReference>
<dbReference type="PROSITE" id="PS50102">
    <property type="entry name" value="RRM"/>
    <property type="match status" value="1"/>
</dbReference>
<dbReference type="InterPro" id="IPR036691">
    <property type="entry name" value="Endo/exonu/phosph_ase_sf"/>
</dbReference>
<keyword evidence="2" id="KW-0175">Coiled coil</keyword>
<dbReference type="Pfam" id="PF13456">
    <property type="entry name" value="RVT_3"/>
    <property type="match status" value="1"/>
</dbReference>
<dbReference type="PROSITE" id="PS50879">
    <property type="entry name" value="RNASE_H_1"/>
    <property type="match status" value="1"/>
</dbReference>
<feature type="domain" description="RNase H type-1" evidence="6">
    <location>
        <begin position="1911"/>
        <end position="2043"/>
    </location>
</feature>
<dbReference type="Pfam" id="PF16413">
    <property type="entry name" value="Mlh1_C"/>
    <property type="match status" value="3"/>
</dbReference>
<proteinExistence type="predicted"/>
<dbReference type="InterPro" id="IPR036397">
    <property type="entry name" value="RNaseH_sf"/>
</dbReference>
<reference evidence="7" key="1">
    <citation type="submission" date="2019-09" db="EMBL/GenBank/DDBJ databases">
        <title>Draft genome information of white flower Hibiscus syriacus.</title>
        <authorList>
            <person name="Kim Y.-M."/>
        </authorList>
    </citation>
    <scope>NUCLEOTIDE SEQUENCE [LARGE SCALE GENOMIC DNA]</scope>
    <source>
        <strain evidence="7">YM2019G1</strain>
    </source>
</reference>
<feature type="domain" description="Reverse transcriptase" evidence="5">
    <location>
        <begin position="1208"/>
        <end position="1488"/>
    </location>
</feature>
<dbReference type="InterPro" id="IPR000504">
    <property type="entry name" value="RRM_dom"/>
</dbReference>
<dbReference type="SUPFAM" id="SSF54928">
    <property type="entry name" value="RNA-binding domain, RBD"/>
    <property type="match status" value="1"/>
</dbReference>
<dbReference type="GO" id="GO:0004523">
    <property type="term" value="F:RNA-DNA hybrid ribonuclease activity"/>
    <property type="evidence" value="ECO:0007669"/>
    <property type="project" value="InterPro"/>
</dbReference>
<dbReference type="InterPro" id="IPR043502">
    <property type="entry name" value="DNA/RNA_pol_sf"/>
</dbReference>
<dbReference type="InterPro" id="IPR032189">
    <property type="entry name" value="Mlh1_C"/>
</dbReference>
<dbReference type="PANTHER" id="PTHR33116:SF75">
    <property type="entry name" value="RIBONUCLEASE H PROTEIN"/>
    <property type="match status" value="1"/>
</dbReference>
<evidence type="ECO:0000313" key="7">
    <source>
        <dbReference type="EMBL" id="KAE8693500.1"/>
    </source>
</evidence>
<accession>A0A6A2ZP50</accession>
<dbReference type="InterPro" id="IPR002156">
    <property type="entry name" value="RNaseH_domain"/>
</dbReference>
<gene>
    <name evidence="7" type="ORF">F3Y22_tig00110809pilonHSYRG00018</name>
</gene>
<feature type="domain" description="RRM" evidence="4">
    <location>
        <begin position="109"/>
        <end position="191"/>
    </location>
</feature>
<dbReference type="InterPro" id="IPR012337">
    <property type="entry name" value="RNaseH-like_sf"/>
</dbReference>
<evidence type="ECO:0000259" key="6">
    <source>
        <dbReference type="PROSITE" id="PS50879"/>
    </source>
</evidence>
<dbReference type="Pfam" id="PF00078">
    <property type="entry name" value="RVT_1"/>
    <property type="match status" value="1"/>
</dbReference>
<dbReference type="CDD" id="cd00590">
    <property type="entry name" value="RRM_SF"/>
    <property type="match status" value="1"/>
</dbReference>
<dbReference type="Pfam" id="PF13966">
    <property type="entry name" value="zf-RVT"/>
    <property type="match status" value="1"/>
</dbReference>
<keyword evidence="8" id="KW-1185">Reference proteome</keyword>
<name>A0A6A2ZP50_HIBSY</name>
<dbReference type="PROSITE" id="PS50878">
    <property type="entry name" value="RT_POL"/>
    <property type="match status" value="1"/>
</dbReference>